<dbReference type="Proteomes" id="UP000479000">
    <property type="component" value="Unassembled WGS sequence"/>
</dbReference>
<keyword evidence="3" id="KW-1185">Reference proteome</keyword>
<dbReference type="EMBL" id="CADCXU010009775">
    <property type="protein sequence ID" value="CAB0000682.1"/>
    <property type="molecule type" value="Genomic_DNA"/>
</dbReference>
<organism evidence="2 3">
    <name type="scientific">Nesidiocoris tenuis</name>
    <dbReference type="NCBI Taxonomy" id="355587"/>
    <lineage>
        <taxon>Eukaryota</taxon>
        <taxon>Metazoa</taxon>
        <taxon>Ecdysozoa</taxon>
        <taxon>Arthropoda</taxon>
        <taxon>Hexapoda</taxon>
        <taxon>Insecta</taxon>
        <taxon>Pterygota</taxon>
        <taxon>Neoptera</taxon>
        <taxon>Paraneoptera</taxon>
        <taxon>Hemiptera</taxon>
        <taxon>Heteroptera</taxon>
        <taxon>Panheteroptera</taxon>
        <taxon>Cimicomorpha</taxon>
        <taxon>Miridae</taxon>
        <taxon>Dicyphina</taxon>
        <taxon>Nesidiocoris</taxon>
    </lineage>
</organism>
<proteinExistence type="predicted"/>
<reference evidence="2 3" key="1">
    <citation type="submission" date="2020-02" db="EMBL/GenBank/DDBJ databases">
        <authorList>
            <person name="Ferguson B K."/>
        </authorList>
    </citation>
    <scope>NUCLEOTIDE SEQUENCE [LARGE SCALE GENOMIC DNA]</scope>
</reference>
<sequence>MFLSQNLKIRGKKSRIASSKSWMFRKIPEISQHSLPAEPFTIPTPISFKRGSKLSQSECHSGACRPKNDGVNEPTRNVKHTHNMTITFKTCPVTTCMVHTGMPIRDRILTAGHALTRCSNHRIRSTNLLGRSCELSHSSDTALGKCQNFREESAGGASKVNFNRSTVTNKTQRAFRTQPDQVGASCEKRYTGESS</sequence>
<name>A0A6H5GCV6_9HEMI</name>
<feature type="region of interest" description="Disordered" evidence="1">
    <location>
        <begin position="156"/>
        <end position="195"/>
    </location>
</feature>
<feature type="compositionally biased region" description="Basic and acidic residues" evidence="1">
    <location>
        <begin position="186"/>
        <end position="195"/>
    </location>
</feature>
<feature type="compositionally biased region" description="Polar residues" evidence="1">
    <location>
        <begin position="160"/>
        <end position="180"/>
    </location>
</feature>
<accession>A0A6H5GCV6</accession>
<protein>
    <submittedName>
        <fullName evidence="2">Uncharacterized protein</fullName>
    </submittedName>
</protein>
<gene>
    <name evidence="2" type="ORF">NTEN_LOCUS6469</name>
</gene>
<evidence type="ECO:0000313" key="2">
    <source>
        <dbReference type="EMBL" id="CAB0000682.1"/>
    </source>
</evidence>
<evidence type="ECO:0000313" key="3">
    <source>
        <dbReference type="Proteomes" id="UP000479000"/>
    </source>
</evidence>
<dbReference type="AlphaFoldDB" id="A0A6H5GCV6"/>
<evidence type="ECO:0000256" key="1">
    <source>
        <dbReference type="SAM" id="MobiDB-lite"/>
    </source>
</evidence>